<dbReference type="InterPro" id="IPR036869">
    <property type="entry name" value="J_dom_sf"/>
</dbReference>
<dbReference type="Pfam" id="PF09320">
    <property type="entry name" value="DUF1977"/>
    <property type="match status" value="1"/>
</dbReference>
<gene>
    <name evidence="8" type="ORF">ACH5RR_005868</name>
</gene>
<dbReference type="PRINTS" id="PR00625">
    <property type="entry name" value="JDOMAIN"/>
</dbReference>
<evidence type="ECO:0000256" key="3">
    <source>
        <dbReference type="ARBA" id="ARBA00022824"/>
    </source>
</evidence>
<keyword evidence="9" id="KW-1185">Reference proteome</keyword>
<organism evidence="8 9">
    <name type="scientific">Cinchona calisaya</name>
    <dbReference type="NCBI Taxonomy" id="153742"/>
    <lineage>
        <taxon>Eukaryota</taxon>
        <taxon>Viridiplantae</taxon>
        <taxon>Streptophyta</taxon>
        <taxon>Embryophyta</taxon>
        <taxon>Tracheophyta</taxon>
        <taxon>Spermatophyta</taxon>
        <taxon>Magnoliopsida</taxon>
        <taxon>eudicotyledons</taxon>
        <taxon>Gunneridae</taxon>
        <taxon>Pentapetalae</taxon>
        <taxon>asterids</taxon>
        <taxon>lamiids</taxon>
        <taxon>Gentianales</taxon>
        <taxon>Rubiaceae</taxon>
        <taxon>Cinchonoideae</taxon>
        <taxon>Cinchoneae</taxon>
        <taxon>Cinchona</taxon>
    </lineage>
</organism>
<dbReference type="Proteomes" id="UP001630127">
    <property type="component" value="Unassembled WGS sequence"/>
</dbReference>
<dbReference type="GO" id="GO:0005789">
    <property type="term" value="C:endoplasmic reticulum membrane"/>
    <property type="evidence" value="ECO:0007669"/>
    <property type="project" value="UniProtKB-SubCell"/>
</dbReference>
<dbReference type="AlphaFoldDB" id="A0ABD3AMI9"/>
<comment type="caution">
    <text evidence="8">The sequence shown here is derived from an EMBL/GenBank/DDBJ whole genome shotgun (WGS) entry which is preliminary data.</text>
</comment>
<dbReference type="PROSITE" id="PS50076">
    <property type="entry name" value="DNAJ_2"/>
    <property type="match status" value="1"/>
</dbReference>
<accession>A0ABD3AMI9</accession>
<dbReference type="SUPFAM" id="SSF46565">
    <property type="entry name" value="Chaperone J-domain"/>
    <property type="match status" value="1"/>
</dbReference>
<keyword evidence="2" id="KW-0812">Transmembrane</keyword>
<feature type="domain" description="J" evidence="7">
    <location>
        <begin position="118"/>
        <end position="182"/>
    </location>
</feature>
<keyword evidence="3" id="KW-0256">Endoplasmic reticulum</keyword>
<dbReference type="Gene3D" id="1.10.287.110">
    <property type="entry name" value="DnaJ domain"/>
    <property type="match status" value="1"/>
</dbReference>
<dbReference type="SMART" id="SM00271">
    <property type="entry name" value="DnaJ"/>
    <property type="match status" value="1"/>
</dbReference>
<dbReference type="InterPro" id="IPR051100">
    <property type="entry name" value="DnaJ_subfamily_B/C"/>
</dbReference>
<evidence type="ECO:0000256" key="6">
    <source>
        <dbReference type="SAM" id="MobiDB-lite"/>
    </source>
</evidence>
<comment type="subcellular location">
    <subcellularLocation>
        <location evidence="1">Endoplasmic reticulum membrane</location>
        <topology evidence="1">Single-pass membrane protein</topology>
    </subcellularLocation>
</comment>
<evidence type="ECO:0000256" key="2">
    <source>
        <dbReference type="ARBA" id="ARBA00022692"/>
    </source>
</evidence>
<proteinExistence type="predicted"/>
<dbReference type="InterPro" id="IPR015399">
    <property type="entry name" value="DUF1977_DnaJ-like"/>
</dbReference>
<dbReference type="CDD" id="cd06257">
    <property type="entry name" value="DnaJ"/>
    <property type="match status" value="1"/>
</dbReference>
<evidence type="ECO:0000313" key="9">
    <source>
        <dbReference type="Proteomes" id="UP001630127"/>
    </source>
</evidence>
<evidence type="ECO:0000256" key="5">
    <source>
        <dbReference type="ARBA" id="ARBA00023136"/>
    </source>
</evidence>
<keyword evidence="5" id="KW-0472">Membrane</keyword>
<evidence type="ECO:0000256" key="4">
    <source>
        <dbReference type="ARBA" id="ARBA00022989"/>
    </source>
</evidence>
<dbReference type="Pfam" id="PF00226">
    <property type="entry name" value="DnaJ"/>
    <property type="match status" value="1"/>
</dbReference>
<evidence type="ECO:0000259" key="7">
    <source>
        <dbReference type="PROSITE" id="PS50076"/>
    </source>
</evidence>
<keyword evidence="4" id="KW-1133">Transmembrane helix</keyword>
<dbReference type="PROSITE" id="PS00636">
    <property type="entry name" value="DNAJ_1"/>
    <property type="match status" value="1"/>
</dbReference>
<dbReference type="PANTHER" id="PTHR43908">
    <property type="entry name" value="AT29763P-RELATED"/>
    <property type="match status" value="1"/>
</dbReference>
<sequence>MDGNKDDALKCLKIAKDSIESGDKNRALKFLKKARRLDPSIDIDDFLSDLSGSGSENPSSNADDNPSNSSKQQDSGPRRRVSVNGSSASSSASASGSASAAYTEEQVTIVREIKGKKDYYEILGLEKSCSVEDVKKAYRKLSLKVHPDKNKAPGAEEVFKMVSKAFQCLSNEESRKKYDLVGSDEPVYDTRADRRGGMQGFNGFYCDGDIDADEIFRNFFFGGMHPATRTQFGGFSFGPGVEVRMGGDRGSNGLLRTLLQLLPVILILLLNFLPSQQPIYSLSSSYPYDYRLTTQKGVNYYVKSGNFEQEYPPSSQERMALERQVEGEYYRILAHNCRLEMQQLHWGYRRETPNCEALKRFEATAS</sequence>
<reference evidence="8 9" key="1">
    <citation type="submission" date="2024-11" db="EMBL/GenBank/DDBJ databases">
        <title>A near-complete genome assembly of Cinchona calisaya.</title>
        <authorList>
            <person name="Lian D.C."/>
            <person name="Zhao X.W."/>
            <person name="Wei L."/>
        </authorList>
    </citation>
    <scope>NUCLEOTIDE SEQUENCE [LARGE SCALE GENOMIC DNA]</scope>
    <source>
        <tissue evidence="8">Nenye</tissue>
    </source>
</reference>
<feature type="region of interest" description="Disordered" evidence="6">
    <location>
        <begin position="47"/>
        <end position="98"/>
    </location>
</feature>
<feature type="compositionally biased region" description="Low complexity" evidence="6">
    <location>
        <begin position="48"/>
        <end position="70"/>
    </location>
</feature>
<dbReference type="InterPro" id="IPR018253">
    <property type="entry name" value="DnaJ_domain_CS"/>
</dbReference>
<evidence type="ECO:0000313" key="8">
    <source>
        <dbReference type="EMBL" id="KAL3532347.1"/>
    </source>
</evidence>
<dbReference type="InterPro" id="IPR001623">
    <property type="entry name" value="DnaJ_domain"/>
</dbReference>
<name>A0ABD3AMI9_9GENT</name>
<dbReference type="PANTHER" id="PTHR43908:SF3">
    <property type="entry name" value="AT29763P-RELATED"/>
    <property type="match status" value="1"/>
</dbReference>
<evidence type="ECO:0000256" key="1">
    <source>
        <dbReference type="ARBA" id="ARBA00004389"/>
    </source>
</evidence>
<dbReference type="EMBL" id="JBJUIK010000003">
    <property type="protein sequence ID" value="KAL3532347.1"/>
    <property type="molecule type" value="Genomic_DNA"/>
</dbReference>
<protein>
    <recommendedName>
        <fullName evidence="7">J domain-containing protein</fullName>
    </recommendedName>
</protein>
<feature type="compositionally biased region" description="Low complexity" evidence="6">
    <location>
        <begin position="85"/>
        <end position="98"/>
    </location>
</feature>